<evidence type="ECO:0000256" key="3">
    <source>
        <dbReference type="ARBA" id="ARBA00013017"/>
    </source>
</evidence>
<proteinExistence type="inferred from homology"/>
<organism evidence="15 16">
    <name type="scientific">Edaphobacter modestus</name>
    <dbReference type="NCBI Taxonomy" id="388466"/>
    <lineage>
        <taxon>Bacteria</taxon>
        <taxon>Pseudomonadati</taxon>
        <taxon>Acidobacteriota</taxon>
        <taxon>Terriglobia</taxon>
        <taxon>Terriglobales</taxon>
        <taxon>Acidobacteriaceae</taxon>
        <taxon>Edaphobacter</taxon>
    </lineage>
</organism>
<feature type="signal peptide" evidence="13">
    <location>
        <begin position="1"/>
        <end position="26"/>
    </location>
</feature>
<dbReference type="PROSITE" id="PS51352">
    <property type="entry name" value="THIOREDOXIN_2"/>
    <property type="match status" value="1"/>
</dbReference>
<evidence type="ECO:0000256" key="2">
    <source>
        <dbReference type="ARBA" id="ARBA00011245"/>
    </source>
</evidence>
<keyword evidence="16" id="KW-1185">Reference proteome</keyword>
<dbReference type="Gene3D" id="3.40.30.10">
    <property type="entry name" value="Glutaredoxin"/>
    <property type="match status" value="1"/>
</dbReference>
<keyword evidence="13" id="KW-0732">Signal</keyword>
<evidence type="ECO:0000313" key="15">
    <source>
        <dbReference type="EMBL" id="RZU41145.1"/>
    </source>
</evidence>
<evidence type="ECO:0000259" key="14">
    <source>
        <dbReference type="PROSITE" id="PS51352"/>
    </source>
</evidence>
<evidence type="ECO:0000256" key="9">
    <source>
        <dbReference type="ARBA" id="ARBA00032824"/>
    </source>
</evidence>
<sequence length="181" mass="19823">MMRKAMWIAVVFGVVAACGFGMKAHAAADEVQAGSTAPNFTLPSQEDKPVSLTDYKGKWVVLYFYPKDQTTGCTIEAHNFQRDMAKYDAANAVVLGVSLDTVEGHKAWCAKDTFSFKLLADPDHKVVDAYGVPVMAHGDMKFASRQTFLISPQGKVVKVWPKVDVQVHSEEVLAEIAANKK</sequence>
<dbReference type="SUPFAM" id="SSF52833">
    <property type="entry name" value="Thioredoxin-like"/>
    <property type="match status" value="1"/>
</dbReference>
<gene>
    <name evidence="15" type="ORF">BDD14_2646</name>
</gene>
<dbReference type="InterPro" id="IPR000866">
    <property type="entry name" value="AhpC/TSA"/>
</dbReference>
<comment type="caution">
    <text evidence="15">The sequence shown here is derived from an EMBL/GenBank/DDBJ whole genome shotgun (WGS) entry which is preliminary data.</text>
</comment>
<evidence type="ECO:0000256" key="11">
    <source>
        <dbReference type="ARBA" id="ARBA00042639"/>
    </source>
</evidence>
<evidence type="ECO:0000256" key="13">
    <source>
        <dbReference type="SAM" id="SignalP"/>
    </source>
</evidence>
<dbReference type="InterPro" id="IPR013766">
    <property type="entry name" value="Thioredoxin_domain"/>
</dbReference>
<dbReference type="Proteomes" id="UP000292958">
    <property type="component" value="Unassembled WGS sequence"/>
</dbReference>
<dbReference type="EC" id="1.11.1.24" evidence="3"/>
<evidence type="ECO:0000256" key="4">
    <source>
        <dbReference type="ARBA" id="ARBA00022559"/>
    </source>
</evidence>
<evidence type="ECO:0000256" key="6">
    <source>
        <dbReference type="ARBA" id="ARBA00023002"/>
    </source>
</evidence>
<dbReference type="CDD" id="cd03017">
    <property type="entry name" value="PRX_BCP"/>
    <property type="match status" value="1"/>
</dbReference>
<comment type="subunit">
    <text evidence="2">Monomer.</text>
</comment>
<dbReference type="GO" id="GO:0045454">
    <property type="term" value="P:cell redox homeostasis"/>
    <property type="evidence" value="ECO:0007669"/>
    <property type="project" value="TreeGrafter"/>
</dbReference>
<keyword evidence="4" id="KW-0575">Peroxidase</keyword>
<feature type="domain" description="Thioredoxin" evidence="14">
    <location>
        <begin position="31"/>
        <end position="181"/>
    </location>
</feature>
<keyword evidence="7" id="KW-1015">Disulfide bond</keyword>
<reference evidence="15 16" key="1">
    <citation type="submission" date="2019-02" db="EMBL/GenBank/DDBJ databases">
        <title>Genomic Encyclopedia of Archaeal and Bacterial Type Strains, Phase II (KMG-II): from individual species to whole genera.</title>
        <authorList>
            <person name="Goeker M."/>
        </authorList>
    </citation>
    <scope>NUCLEOTIDE SEQUENCE [LARGE SCALE GENOMIC DNA]</scope>
    <source>
        <strain evidence="15 16">DSM 18101</strain>
    </source>
</reference>
<evidence type="ECO:0000313" key="16">
    <source>
        <dbReference type="Proteomes" id="UP000292958"/>
    </source>
</evidence>
<accession>A0A4Q7YVS1</accession>
<dbReference type="EMBL" id="SHKW01000001">
    <property type="protein sequence ID" value="RZU41145.1"/>
    <property type="molecule type" value="Genomic_DNA"/>
</dbReference>
<keyword evidence="5" id="KW-0049">Antioxidant</keyword>
<comment type="catalytic activity">
    <reaction evidence="12">
        <text>a hydroperoxide + [thioredoxin]-dithiol = an alcohol + [thioredoxin]-disulfide + H2O</text>
        <dbReference type="Rhea" id="RHEA:62620"/>
        <dbReference type="Rhea" id="RHEA-COMP:10698"/>
        <dbReference type="Rhea" id="RHEA-COMP:10700"/>
        <dbReference type="ChEBI" id="CHEBI:15377"/>
        <dbReference type="ChEBI" id="CHEBI:29950"/>
        <dbReference type="ChEBI" id="CHEBI:30879"/>
        <dbReference type="ChEBI" id="CHEBI:35924"/>
        <dbReference type="ChEBI" id="CHEBI:50058"/>
        <dbReference type="EC" id="1.11.1.24"/>
    </reaction>
</comment>
<feature type="chain" id="PRO_5020488551" description="thioredoxin-dependent peroxiredoxin" evidence="13">
    <location>
        <begin position="27"/>
        <end position="181"/>
    </location>
</feature>
<name>A0A4Q7YVS1_9BACT</name>
<dbReference type="AlphaFoldDB" id="A0A4Q7YVS1"/>
<comment type="function">
    <text evidence="1">Thiol-specific peroxidase that catalyzes the reduction of hydrogen peroxide and organic hydroperoxides to water and alcohols, respectively. Plays a role in cell protection against oxidative stress by detoxifying peroxides and as sensor of hydrogen peroxide-mediated signaling events.</text>
</comment>
<comment type="similarity">
    <text evidence="10">Belongs to the peroxiredoxin family. BCP/PrxQ subfamily.</text>
</comment>
<dbReference type="InterPro" id="IPR036249">
    <property type="entry name" value="Thioredoxin-like_sf"/>
</dbReference>
<evidence type="ECO:0000256" key="5">
    <source>
        <dbReference type="ARBA" id="ARBA00022862"/>
    </source>
</evidence>
<keyword evidence="6" id="KW-0560">Oxidoreductase</keyword>
<evidence type="ECO:0000256" key="8">
    <source>
        <dbReference type="ARBA" id="ARBA00023284"/>
    </source>
</evidence>
<keyword evidence="8" id="KW-0676">Redox-active center</keyword>
<dbReference type="PANTHER" id="PTHR42801:SF4">
    <property type="entry name" value="AHPC_TSA FAMILY PROTEIN"/>
    <property type="match status" value="1"/>
</dbReference>
<dbReference type="FunFam" id="3.40.30.10:FF:000007">
    <property type="entry name" value="Thioredoxin-dependent thiol peroxidase"/>
    <property type="match status" value="1"/>
</dbReference>
<protein>
    <recommendedName>
        <fullName evidence="3">thioredoxin-dependent peroxiredoxin</fullName>
        <ecNumber evidence="3">1.11.1.24</ecNumber>
    </recommendedName>
    <alternativeName>
        <fullName evidence="9">Thioredoxin peroxidase</fullName>
    </alternativeName>
    <alternativeName>
        <fullName evidence="11">Thioredoxin-dependent peroxiredoxin Bcp</fullName>
    </alternativeName>
</protein>
<dbReference type="GO" id="GO:0005737">
    <property type="term" value="C:cytoplasm"/>
    <property type="evidence" value="ECO:0007669"/>
    <property type="project" value="TreeGrafter"/>
</dbReference>
<evidence type="ECO:0000256" key="12">
    <source>
        <dbReference type="ARBA" id="ARBA00049091"/>
    </source>
</evidence>
<dbReference type="PANTHER" id="PTHR42801">
    <property type="entry name" value="THIOREDOXIN-DEPENDENT PEROXIDE REDUCTASE"/>
    <property type="match status" value="1"/>
</dbReference>
<evidence type="ECO:0000256" key="7">
    <source>
        <dbReference type="ARBA" id="ARBA00023157"/>
    </source>
</evidence>
<dbReference type="PROSITE" id="PS51257">
    <property type="entry name" value="PROKAR_LIPOPROTEIN"/>
    <property type="match status" value="1"/>
</dbReference>
<dbReference type="GO" id="GO:0034599">
    <property type="term" value="P:cellular response to oxidative stress"/>
    <property type="evidence" value="ECO:0007669"/>
    <property type="project" value="TreeGrafter"/>
</dbReference>
<dbReference type="InterPro" id="IPR050924">
    <property type="entry name" value="Peroxiredoxin_BCP/PrxQ"/>
</dbReference>
<evidence type="ECO:0000256" key="10">
    <source>
        <dbReference type="ARBA" id="ARBA00038489"/>
    </source>
</evidence>
<dbReference type="Pfam" id="PF00578">
    <property type="entry name" value="AhpC-TSA"/>
    <property type="match status" value="1"/>
</dbReference>
<evidence type="ECO:0000256" key="1">
    <source>
        <dbReference type="ARBA" id="ARBA00003330"/>
    </source>
</evidence>
<dbReference type="GO" id="GO:0008379">
    <property type="term" value="F:thioredoxin peroxidase activity"/>
    <property type="evidence" value="ECO:0007669"/>
    <property type="project" value="TreeGrafter"/>
</dbReference>